<reference evidence="2" key="1">
    <citation type="submission" date="2013-08" db="EMBL/GenBank/DDBJ databases">
        <authorList>
            <person name="Mendez C."/>
            <person name="Richter M."/>
            <person name="Ferrer M."/>
            <person name="Sanchez J."/>
        </authorList>
    </citation>
    <scope>NUCLEOTIDE SEQUENCE</scope>
</reference>
<feature type="compositionally biased region" description="Basic and acidic residues" evidence="1">
    <location>
        <begin position="48"/>
        <end position="66"/>
    </location>
</feature>
<evidence type="ECO:0000256" key="1">
    <source>
        <dbReference type="SAM" id="MobiDB-lite"/>
    </source>
</evidence>
<feature type="region of interest" description="Disordered" evidence="1">
    <location>
        <begin position="47"/>
        <end position="66"/>
    </location>
</feature>
<protein>
    <submittedName>
        <fullName evidence="2">Uncharacterized protein</fullName>
    </submittedName>
</protein>
<organism evidence="2">
    <name type="scientific">mine drainage metagenome</name>
    <dbReference type="NCBI Taxonomy" id="410659"/>
    <lineage>
        <taxon>unclassified sequences</taxon>
        <taxon>metagenomes</taxon>
        <taxon>ecological metagenomes</taxon>
    </lineage>
</organism>
<comment type="caution">
    <text evidence="2">The sequence shown here is derived from an EMBL/GenBank/DDBJ whole genome shotgun (WGS) entry which is preliminary data.</text>
</comment>
<evidence type="ECO:0000313" key="2">
    <source>
        <dbReference type="EMBL" id="EQD58393.1"/>
    </source>
</evidence>
<gene>
    <name evidence="2" type="ORF">B2A_04375</name>
</gene>
<feature type="non-terminal residue" evidence="2">
    <location>
        <position position="66"/>
    </location>
</feature>
<accession>T1APF6</accession>
<dbReference type="AlphaFoldDB" id="T1APF6"/>
<dbReference type="EMBL" id="AUZZ01002932">
    <property type="protein sequence ID" value="EQD58393.1"/>
    <property type="molecule type" value="Genomic_DNA"/>
</dbReference>
<sequence length="66" mass="7726">MTRMLPGEWEKVYGHPVYFAETFVDTTRHRGTCYRAANWQFLGRTQGRGKDDLTHRPNRTVKDVLG</sequence>
<proteinExistence type="predicted"/>
<name>T1APF6_9ZZZZ</name>
<reference evidence="2" key="2">
    <citation type="journal article" date="2014" name="ISME J.">
        <title>Microbial stratification in low pH oxic and suboxic macroscopic growths along an acid mine drainage.</title>
        <authorList>
            <person name="Mendez-Garcia C."/>
            <person name="Mesa V."/>
            <person name="Sprenger R.R."/>
            <person name="Richter M."/>
            <person name="Diez M.S."/>
            <person name="Solano J."/>
            <person name="Bargiela R."/>
            <person name="Golyshina O.V."/>
            <person name="Manteca A."/>
            <person name="Ramos J.L."/>
            <person name="Gallego J.R."/>
            <person name="Llorente I."/>
            <person name="Martins Dos Santos V.A."/>
            <person name="Jensen O.N."/>
            <person name="Pelaez A.I."/>
            <person name="Sanchez J."/>
            <person name="Ferrer M."/>
        </authorList>
    </citation>
    <scope>NUCLEOTIDE SEQUENCE</scope>
</reference>